<gene>
    <name evidence="1" type="ORF">AYR53_01190</name>
</gene>
<organism evidence="1 2">
    <name type="scientific">Loigolactobacillus backii</name>
    <dbReference type="NCBI Taxonomy" id="375175"/>
    <lineage>
        <taxon>Bacteria</taxon>
        <taxon>Bacillati</taxon>
        <taxon>Bacillota</taxon>
        <taxon>Bacilli</taxon>
        <taxon>Lactobacillales</taxon>
        <taxon>Lactobacillaceae</taxon>
        <taxon>Loigolactobacillus</taxon>
    </lineage>
</organism>
<sequence>MLQDHNVVEVKQRNKFNRLVVFSFIYCLPIIFFDFFWVVMLSKSIRLGNRHNFWSVDTTVWWLPIVFVLGALVINLAWQWPAGLVARQNNDQTLSRHGLLLDFVGVGGWINGLLNLIVALGIGWLLPTLMPIVDVRSWFAILCAFLGIASFYNGQDDWLYNLNKHERWPTNVNHT</sequence>
<keyword evidence="2" id="KW-1185">Reference proteome</keyword>
<dbReference type="STRING" id="375175.AYR53_01190"/>
<reference evidence="1 2" key="1">
    <citation type="submission" date="2016-03" db="EMBL/GenBank/DDBJ databases">
        <title>Pediococcus and Lactobacillus from brewery environment - whole genome sequencing and assembly.</title>
        <authorList>
            <person name="Behr J."/>
            <person name="Geissler A.J."/>
            <person name="Vogel R.F."/>
        </authorList>
    </citation>
    <scope>NUCLEOTIDE SEQUENCE [LARGE SCALE GENOMIC DNA]</scope>
    <source>
        <strain evidence="1 2">TMW 1.1989</strain>
    </source>
</reference>
<evidence type="ECO:0000313" key="1">
    <source>
        <dbReference type="EMBL" id="ANK61496.1"/>
    </source>
</evidence>
<evidence type="ECO:0000313" key="2">
    <source>
        <dbReference type="Proteomes" id="UP000078582"/>
    </source>
</evidence>
<dbReference type="KEGG" id="lbt:AYR52_00320"/>
<dbReference type="RefSeq" id="WP_068222241.1">
    <property type="nucleotide sequence ID" value="NZ_CP014873.1"/>
</dbReference>
<name>A0A192H0K9_9LACO</name>
<dbReference type="EMBL" id="CP014873">
    <property type="protein sequence ID" value="ANK61496.1"/>
    <property type="molecule type" value="Genomic_DNA"/>
</dbReference>
<protein>
    <submittedName>
        <fullName evidence="1">Uncharacterized protein</fullName>
    </submittedName>
</protein>
<dbReference type="OrthoDB" id="2286938at2"/>
<dbReference type="Proteomes" id="UP000078582">
    <property type="component" value="Chromosome"/>
</dbReference>
<accession>A0A192H0K9</accession>
<proteinExistence type="predicted"/>
<dbReference type="AlphaFoldDB" id="A0A192H0K9"/>
<dbReference type="GeneID" id="42980851"/>